<dbReference type="Proteomes" id="UP000465778">
    <property type="component" value="Unassembled WGS sequence"/>
</dbReference>
<dbReference type="EMBL" id="VDEM01000066">
    <property type="protein sequence ID" value="KAF0822178.1"/>
    <property type="molecule type" value="Genomic_DNA"/>
</dbReference>
<gene>
    <name evidence="1" type="ORF">KIS1582_4044</name>
</gene>
<dbReference type="AlphaFoldDB" id="A0A800MTG8"/>
<dbReference type="OrthoDB" id="2817390at2"/>
<accession>A0A800MTG8</accession>
<protein>
    <submittedName>
        <fullName evidence="1">Uncharacterized protein</fullName>
    </submittedName>
</protein>
<sequence length="216" mass="24661">MDQFFSILSNMAKERPVFHSEADFQHALAWEIHNKNPNSKLRLEYNPAISDGNMYIDIWVTHPNGSRTAIELKYITQKISLQLIDEVFNLKNHGAPDLARYDFIKDIMRIETVCNTLGNTNGFAIILSNESALWKQPVLPDKVPNDIEYRIHNGKILEGELNWGQNTGQGTMNGRESSLNLLGTYKLDWLHYSKVMESTGGEFKIAIIEVPVKLKE</sequence>
<evidence type="ECO:0000313" key="2">
    <source>
        <dbReference type="Proteomes" id="UP000465778"/>
    </source>
</evidence>
<evidence type="ECO:0000313" key="1">
    <source>
        <dbReference type="EMBL" id="KAF0822178.1"/>
    </source>
</evidence>
<proteinExistence type="predicted"/>
<reference evidence="1 2" key="1">
    <citation type="journal article" date="2020" name="G3 (Bethesda)">
        <title>Whole Genome Sequencing and Comparative Genomics of Two Nematicidal Bacillus Strains Reveals a Wide Range of Possible Virulence Factors.</title>
        <authorList>
            <person name="Susic N."/>
            <person name="Janezic S."/>
            <person name="Rupnik M."/>
            <person name="Geric Stare B."/>
        </authorList>
    </citation>
    <scope>NUCLEOTIDE SEQUENCE [LARGE SCALE GENOMIC DNA]</scope>
    <source>
        <strain evidence="1 2">I-1582</strain>
    </source>
</reference>
<comment type="caution">
    <text evidence="1">The sequence shown here is derived from an EMBL/GenBank/DDBJ whole genome shotgun (WGS) entry which is preliminary data.</text>
</comment>
<dbReference type="RefSeq" id="WP_159346396.1">
    <property type="nucleotide sequence ID" value="NZ_JBALOT010000012.1"/>
</dbReference>
<name>A0A800MTG8_CYTFI</name>
<organism evidence="1 2">
    <name type="scientific">Cytobacillus firmus</name>
    <name type="common">Bacillus firmus</name>
    <dbReference type="NCBI Taxonomy" id="1399"/>
    <lineage>
        <taxon>Bacteria</taxon>
        <taxon>Bacillati</taxon>
        <taxon>Bacillota</taxon>
        <taxon>Bacilli</taxon>
        <taxon>Bacillales</taxon>
        <taxon>Bacillaceae</taxon>
        <taxon>Cytobacillus</taxon>
    </lineage>
</organism>